<evidence type="ECO:0000313" key="2">
    <source>
        <dbReference type="Proteomes" id="UP000325081"/>
    </source>
</evidence>
<accession>A0A5A7PS48</accession>
<evidence type="ECO:0000313" key="1">
    <source>
        <dbReference type="EMBL" id="GER35640.1"/>
    </source>
</evidence>
<proteinExistence type="predicted"/>
<reference evidence="2" key="1">
    <citation type="journal article" date="2019" name="Curr. Biol.">
        <title>Genome Sequence of Striga asiatica Provides Insight into the Evolution of Plant Parasitism.</title>
        <authorList>
            <person name="Yoshida S."/>
            <person name="Kim S."/>
            <person name="Wafula E.K."/>
            <person name="Tanskanen J."/>
            <person name="Kim Y.M."/>
            <person name="Honaas L."/>
            <person name="Yang Z."/>
            <person name="Spallek T."/>
            <person name="Conn C.E."/>
            <person name="Ichihashi Y."/>
            <person name="Cheong K."/>
            <person name="Cui S."/>
            <person name="Der J.P."/>
            <person name="Gundlach H."/>
            <person name="Jiao Y."/>
            <person name="Hori C."/>
            <person name="Ishida J.K."/>
            <person name="Kasahara H."/>
            <person name="Kiba T."/>
            <person name="Kim M.S."/>
            <person name="Koo N."/>
            <person name="Laohavisit A."/>
            <person name="Lee Y.H."/>
            <person name="Lumba S."/>
            <person name="McCourt P."/>
            <person name="Mortimer J.C."/>
            <person name="Mutuku J.M."/>
            <person name="Nomura T."/>
            <person name="Sasaki-Sekimoto Y."/>
            <person name="Seto Y."/>
            <person name="Wang Y."/>
            <person name="Wakatake T."/>
            <person name="Sakakibara H."/>
            <person name="Demura T."/>
            <person name="Yamaguchi S."/>
            <person name="Yoneyama K."/>
            <person name="Manabe R.I."/>
            <person name="Nelson D.C."/>
            <person name="Schulman A.H."/>
            <person name="Timko M.P."/>
            <person name="dePamphilis C.W."/>
            <person name="Choi D."/>
            <person name="Shirasu K."/>
        </authorList>
    </citation>
    <scope>NUCLEOTIDE SEQUENCE [LARGE SCALE GENOMIC DNA]</scope>
    <source>
        <strain evidence="2">cv. UVA1</strain>
    </source>
</reference>
<protein>
    <submittedName>
        <fullName evidence="1">2-dehydropantoate 2-reductase</fullName>
    </submittedName>
</protein>
<organism evidence="1 2">
    <name type="scientific">Striga asiatica</name>
    <name type="common">Asiatic witchweed</name>
    <name type="synonym">Buchnera asiatica</name>
    <dbReference type="NCBI Taxonomy" id="4170"/>
    <lineage>
        <taxon>Eukaryota</taxon>
        <taxon>Viridiplantae</taxon>
        <taxon>Streptophyta</taxon>
        <taxon>Embryophyta</taxon>
        <taxon>Tracheophyta</taxon>
        <taxon>Spermatophyta</taxon>
        <taxon>Magnoliopsida</taxon>
        <taxon>eudicotyledons</taxon>
        <taxon>Gunneridae</taxon>
        <taxon>Pentapetalae</taxon>
        <taxon>asterids</taxon>
        <taxon>lamiids</taxon>
        <taxon>Lamiales</taxon>
        <taxon>Orobanchaceae</taxon>
        <taxon>Buchnereae</taxon>
        <taxon>Striga</taxon>
    </lineage>
</organism>
<dbReference type="Proteomes" id="UP000325081">
    <property type="component" value="Unassembled WGS sequence"/>
</dbReference>
<comment type="caution">
    <text evidence="1">The sequence shown here is derived from an EMBL/GenBank/DDBJ whole genome shotgun (WGS) entry which is preliminary data.</text>
</comment>
<dbReference type="EMBL" id="BKCP01004995">
    <property type="protein sequence ID" value="GER35640.1"/>
    <property type="molecule type" value="Genomic_DNA"/>
</dbReference>
<gene>
    <name evidence="1" type="ORF">STAS_11933</name>
</gene>
<sequence length="173" mass="19629">MAVMQAEKKAWAEKEAALAVLWDRSKLSTLTLGFNYMDILDLFPDEFAREFDMLTTYNLFWMIQRLSHKLLSLKDFREILHRKIAKLGVDNKLHPYRVVLGTEELKAIVLSDGDGGMAGSSKAGKTRFVSEANDPTNGEQEIRTEGATRTDLNAHAEDVTRRPLFELLQISIN</sequence>
<name>A0A5A7PS48_STRAF</name>
<keyword evidence="2" id="KW-1185">Reference proteome</keyword>
<dbReference type="AlphaFoldDB" id="A0A5A7PS48"/>